<protein>
    <submittedName>
        <fullName evidence="3">Uncharacterized protein</fullName>
    </submittedName>
</protein>
<reference evidence="3 4" key="1">
    <citation type="submission" date="2019-02" db="EMBL/GenBank/DDBJ databases">
        <title>Draft genome sequences of novel Actinobacteria.</title>
        <authorList>
            <person name="Sahin N."/>
            <person name="Ay H."/>
            <person name="Saygin H."/>
        </authorList>
    </citation>
    <scope>NUCLEOTIDE SEQUENCE [LARGE SCALE GENOMIC DNA]</scope>
    <source>
        <strain evidence="3 4">KC603</strain>
    </source>
</reference>
<organism evidence="3 4">
    <name type="scientific">Jiangella ureilytica</name>
    <dbReference type="NCBI Taxonomy" id="2530374"/>
    <lineage>
        <taxon>Bacteria</taxon>
        <taxon>Bacillati</taxon>
        <taxon>Actinomycetota</taxon>
        <taxon>Actinomycetes</taxon>
        <taxon>Jiangellales</taxon>
        <taxon>Jiangellaceae</taxon>
        <taxon>Jiangella</taxon>
    </lineage>
</organism>
<feature type="transmembrane region" description="Helical" evidence="2">
    <location>
        <begin position="337"/>
        <end position="356"/>
    </location>
</feature>
<sequence length="432" mass="43360">MTADLEFGAVGDHGTAARTGQGAPAGQGGAGRAAGPAGQPARSPAMRAYCATLARFTSSVQSTEQLLRNDDAGTREDTEQRELTATSRLRGIDRAALAADDGLDHCAAVRAAHGLPLPPATWGTEADLALPDPADDDLDARGPGPGEPGRARLRGHDTEPADDGRHPAGSGTGRGPRPATVSPAGLARLRPPGHGTEPDDHSVPSAQAGNGYNPRTGEPGRARPLGHDTEPADDSGRTAHPGNGHTPRTGEPGRARPLGHDTEPADDSGRTAHAGNGRVPRSGTAGPGGLDRLRRSGGGADLGVALTSLGRRRDALRLAEEEFAGWLAARDEQTRRVSLGAAVGAGLAGAAVMVVAGTRTSAAVSLALLAACTLVVVAVGVGVAAARRSPRVCRGAGLARRPHPLGLARYAAQIGGPALLALAAANIGAGAL</sequence>
<feature type="compositionally biased region" description="Gly residues" evidence="1">
    <location>
        <begin position="23"/>
        <end position="32"/>
    </location>
</feature>
<accession>A0A4R4RHV3</accession>
<dbReference type="OrthoDB" id="5185980at2"/>
<feature type="compositionally biased region" description="Basic and acidic residues" evidence="1">
    <location>
        <begin position="251"/>
        <end position="270"/>
    </location>
</feature>
<comment type="caution">
    <text evidence="3">The sequence shown here is derived from an EMBL/GenBank/DDBJ whole genome shotgun (WGS) entry which is preliminary data.</text>
</comment>
<evidence type="ECO:0000313" key="3">
    <source>
        <dbReference type="EMBL" id="TDC49017.1"/>
    </source>
</evidence>
<dbReference type="Proteomes" id="UP000295621">
    <property type="component" value="Unassembled WGS sequence"/>
</dbReference>
<feature type="region of interest" description="Disordered" evidence="1">
    <location>
        <begin position="123"/>
        <end position="297"/>
    </location>
</feature>
<keyword evidence="2" id="KW-0472">Membrane</keyword>
<feature type="region of interest" description="Disordered" evidence="1">
    <location>
        <begin position="1"/>
        <end position="42"/>
    </location>
</feature>
<feature type="compositionally biased region" description="Basic and acidic residues" evidence="1">
    <location>
        <begin position="67"/>
        <end position="82"/>
    </location>
</feature>
<keyword evidence="2" id="KW-0812">Transmembrane</keyword>
<dbReference type="RefSeq" id="WP_131985445.1">
    <property type="nucleotide sequence ID" value="NZ_SMKL01000047.1"/>
</dbReference>
<dbReference type="AlphaFoldDB" id="A0A4R4RHV3"/>
<feature type="region of interest" description="Disordered" evidence="1">
    <location>
        <begin position="64"/>
        <end position="84"/>
    </location>
</feature>
<feature type="compositionally biased region" description="Low complexity" evidence="1">
    <location>
        <begin position="33"/>
        <end position="42"/>
    </location>
</feature>
<feature type="compositionally biased region" description="Basic and acidic residues" evidence="1">
    <location>
        <begin position="218"/>
        <end position="237"/>
    </location>
</feature>
<feature type="transmembrane region" description="Helical" evidence="2">
    <location>
        <begin position="407"/>
        <end position="429"/>
    </location>
</feature>
<name>A0A4R4RHV3_9ACTN</name>
<evidence type="ECO:0000256" key="2">
    <source>
        <dbReference type="SAM" id="Phobius"/>
    </source>
</evidence>
<gene>
    <name evidence="3" type="ORF">E1212_19360</name>
</gene>
<evidence type="ECO:0000313" key="4">
    <source>
        <dbReference type="Proteomes" id="UP000295621"/>
    </source>
</evidence>
<proteinExistence type="predicted"/>
<dbReference type="EMBL" id="SMKL01000047">
    <property type="protein sequence ID" value="TDC49017.1"/>
    <property type="molecule type" value="Genomic_DNA"/>
</dbReference>
<evidence type="ECO:0000256" key="1">
    <source>
        <dbReference type="SAM" id="MobiDB-lite"/>
    </source>
</evidence>
<keyword evidence="4" id="KW-1185">Reference proteome</keyword>
<feature type="compositionally biased region" description="Basic and acidic residues" evidence="1">
    <location>
        <begin position="154"/>
        <end position="166"/>
    </location>
</feature>
<feature type="transmembrane region" description="Helical" evidence="2">
    <location>
        <begin position="362"/>
        <end position="386"/>
    </location>
</feature>
<keyword evidence="2" id="KW-1133">Transmembrane helix</keyword>